<evidence type="ECO:0000313" key="4">
    <source>
        <dbReference type="EMBL" id="MCZ9678275.1"/>
    </source>
</evidence>
<proteinExistence type="predicted"/>
<dbReference type="GO" id="GO:0005975">
    <property type="term" value="P:carbohydrate metabolic process"/>
    <property type="evidence" value="ECO:0007669"/>
    <property type="project" value="InterPro"/>
</dbReference>
<dbReference type="InterPro" id="IPR012341">
    <property type="entry name" value="6hp_glycosidase-like_sf"/>
</dbReference>
<evidence type="ECO:0000313" key="5">
    <source>
        <dbReference type="Proteomes" id="UP001211420"/>
    </source>
</evidence>
<evidence type="ECO:0000313" key="6">
    <source>
        <dbReference type="Proteomes" id="UP001211566"/>
    </source>
</evidence>
<dbReference type="Pfam" id="PF17389">
    <property type="entry name" value="Bac_rhamnosid6H"/>
    <property type="match status" value="1"/>
</dbReference>
<evidence type="ECO:0000259" key="1">
    <source>
        <dbReference type="Pfam" id="PF17389"/>
    </source>
</evidence>
<dbReference type="Proteomes" id="UP001211420">
    <property type="component" value="Unassembled WGS sequence"/>
</dbReference>
<dbReference type="InterPro" id="IPR035396">
    <property type="entry name" value="Bac_rhamnosid6H"/>
</dbReference>
<accession>A0AAW5WXL1</accession>
<protein>
    <submittedName>
        <fullName evidence="4">Alpha-rhamnosidase</fullName>
    </submittedName>
</protein>
<dbReference type="RefSeq" id="WP_269254084.1">
    <property type="nucleotide sequence ID" value="NZ_JAKHEY010000004.1"/>
</dbReference>
<evidence type="ECO:0000313" key="3">
    <source>
        <dbReference type="EMBL" id="MCZ3621679.1"/>
    </source>
</evidence>
<reference evidence="4" key="1">
    <citation type="submission" date="2022-01" db="EMBL/GenBank/DDBJ databases">
        <title>STING isolate genome collection.</title>
        <authorList>
            <person name="France M."/>
            <person name="Rutt L."/>
            <person name="Humphrys M."/>
            <person name="Ravel J."/>
        </authorList>
    </citation>
    <scope>NUCLEOTIDE SEQUENCE</scope>
    <source>
        <strain evidence="4">C0081E5</strain>
    </source>
</reference>
<feature type="domain" description="Alpha-L-rhamnosidase six-hairpin glycosidase" evidence="1">
    <location>
        <begin position="193"/>
        <end position="523"/>
    </location>
</feature>
<gene>
    <name evidence="3" type="ORF">L2772_02200</name>
    <name evidence="4" type="ORF">L2Z99_04155</name>
</gene>
<dbReference type="AlphaFoldDB" id="A0AAW5WXL1"/>
<organism evidence="4 6">
    <name type="scientific">Lactobacillus mulieris</name>
    <dbReference type="NCBI Taxonomy" id="2508708"/>
    <lineage>
        <taxon>Bacteria</taxon>
        <taxon>Bacillati</taxon>
        <taxon>Bacillota</taxon>
        <taxon>Bacilli</taxon>
        <taxon>Lactobacillales</taxon>
        <taxon>Lactobacillaceae</taxon>
        <taxon>Lactobacillus</taxon>
    </lineage>
</organism>
<feature type="domain" description="Glycosyl hydrolase family 78 alpha-rhamnosidase N-terminal" evidence="2">
    <location>
        <begin position="37"/>
        <end position="176"/>
    </location>
</feature>
<dbReference type="EMBL" id="JAKHPW010000001">
    <property type="protein sequence ID" value="MCZ3621679.1"/>
    <property type="molecule type" value="Genomic_DNA"/>
</dbReference>
<dbReference type="Pfam" id="PF21104">
    <property type="entry name" value="Glyco_hydro_78_N"/>
    <property type="match status" value="1"/>
</dbReference>
<reference evidence="3 5" key="2">
    <citation type="submission" date="2022-01" db="EMBL/GenBank/DDBJ databases">
        <title>VMRC isolate genome collection.</title>
        <authorList>
            <person name="France M."/>
            <person name="Rutt L."/>
            <person name="Humphrys M."/>
            <person name="Ravel J."/>
        </authorList>
    </citation>
    <scope>NUCLEOTIDE SEQUENCE [LARGE SCALE GENOMIC DNA]</scope>
    <source>
        <strain evidence="3 5">C0172B4</strain>
    </source>
</reference>
<keyword evidence="5" id="KW-1185">Reference proteome</keyword>
<dbReference type="PANTHER" id="PTHR34987">
    <property type="entry name" value="C, PUTATIVE (AFU_ORTHOLOGUE AFUA_3G02880)-RELATED"/>
    <property type="match status" value="1"/>
</dbReference>
<dbReference type="Proteomes" id="UP001211566">
    <property type="component" value="Unassembled WGS sequence"/>
</dbReference>
<dbReference type="InterPro" id="IPR049164">
    <property type="entry name" value="Glyco_hydro_78_N"/>
</dbReference>
<evidence type="ECO:0000259" key="2">
    <source>
        <dbReference type="Pfam" id="PF21104"/>
    </source>
</evidence>
<comment type="caution">
    <text evidence="4">The sequence shown here is derived from an EMBL/GenBank/DDBJ whole genome shotgun (WGS) entry which is preliminary data.</text>
</comment>
<name>A0AAW5WXL1_9LACO</name>
<dbReference type="SUPFAM" id="SSF48208">
    <property type="entry name" value="Six-hairpin glycosidases"/>
    <property type="match status" value="1"/>
</dbReference>
<dbReference type="Gene3D" id="1.50.10.10">
    <property type="match status" value="1"/>
</dbReference>
<dbReference type="PANTHER" id="PTHR34987:SF4">
    <property type="entry name" value="ALPHA-L-RHAMNOSIDASE C-TERMINAL DOMAIN-CONTAINING PROTEIN"/>
    <property type="match status" value="1"/>
</dbReference>
<dbReference type="EMBL" id="JAKHEY010000004">
    <property type="protein sequence ID" value="MCZ9678275.1"/>
    <property type="molecule type" value="Genomic_DNA"/>
</dbReference>
<sequence length="525" mass="61272">MSFKFQINTDIKFNRNKYLLAKADKYKPEIIHKTVFPKELVKLIKDKSQLDDVGIKKSNSIEQLTTMSFAKDDSFILDMGRHCVGKFQIHIEHVGSPMDAPLTLKIRFAEMPNEFKYNSDDYNGWLSKSWMQEELIHIDTLPVDLQLSRRYSFRYVEITVVDTSPKWSVQFSRPTVIAQSSVDKLKAIRPNFDDKELEQIYQVGLNTLHECMQDVFEDGPKRDRRLWLGDLRLQALANYTSFDNTNLVKRCLYLFAAMTAKDGRISANVFTNNEYIPDDTFMYDYGLFFISTLDDLLKHEFSQEILDDLYPIAKKQWEYDQKFITSEGKVILDEDYITFVDWSQDFDKTTSAQAITIYTLKQLINLAGLAKDSEKIRYQKQLEKLESYAKNKLFDKDKGFFISGPKKEINLASQAWMVLAHVLNDKENHLLMKKSKKELFPIKGIATPYMYHHVDQALFEAGLKDDAIKLMKEYWGKMISLGADTYWEAFEPEQPNFSPYGNAMVNSFCHAWSCTPVWLLHEYLN</sequence>
<dbReference type="InterPro" id="IPR008928">
    <property type="entry name" value="6-hairpin_glycosidase_sf"/>
</dbReference>